<dbReference type="Proteomes" id="UP000698222">
    <property type="component" value="Unassembled WGS sequence"/>
</dbReference>
<keyword evidence="2" id="KW-1133">Transmembrane helix</keyword>
<comment type="caution">
    <text evidence="3">The sequence shown here is derived from an EMBL/GenBank/DDBJ whole genome shotgun (WGS) entry which is preliminary data.</text>
</comment>
<protein>
    <recommendedName>
        <fullName evidence="5">Histidine kinase</fullName>
    </recommendedName>
</protein>
<organism evidence="3 4">
    <name type="scientific">Brachybacterium fresconis</name>
    <dbReference type="NCBI Taxonomy" id="173363"/>
    <lineage>
        <taxon>Bacteria</taxon>
        <taxon>Bacillati</taxon>
        <taxon>Actinomycetota</taxon>
        <taxon>Actinomycetes</taxon>
        <taxon>Micrococcales</taxon>
        <taxon>Dermabacteraceae</taxon>
        <taxon>Brachybacterium</taxon>
    </lineage>
</organism>
<name>A0ABS4YJS4_9MICO</name>
<accession>A0ABS4YJS4</accession>
<feature type="transmembrane region" description="Helical" evidence="2">
    <location>
        <begin position="119"/>
        <end position="139"/>
    </location>
</feature>
<dbReference type="EMBL" id="JAGIOC010000001">
    <property type="protein sequence ID" value="MBP2408163.1"/>
    <property type="molecule type" value="Genomic_DNA"/>
</dbReference>
<reference evidence="3 4" key="1">
    <citation type="submission" date="2021-03" db="EMBL/GenBank/DDBJ databases">
        <title>Sequencing the genomes of 1000 actinobacteria strains.</title>
        <authorList>
            <person name="Klenk H.-P."/>
        </authorList>
    </citation>
    <scope>NUCLEOTIDE SEQUENCE [LARGE SCALE GENOMIC DNA]</scope>
    <source>
        <strain evidence="3 4">DSM 14564</strain>
    </source>
</reference>
<keyword evidence="2" id="KW-0472">Membrane</keyword>
<evidence type="ECO:0000256" key="2">
    <source>
        <dbReference type="SAM" id="Phobius"/>
    </source>
</evidence>
<evidence type="ECO:0008006" key="5">
    <source>
        <dbReference type="Google" id="ProtNLM"/>
    </source>
</evidence>
<proteinExistence type="predicted"/>
<evidence type="ECO:0000256" key="1">
    <source>
        <dbReference type="SAM" id="MobiDB-lite"/>
    </source>
</evidence>
<keyword evidence="4" id="KW-1185">Reference proteome</keyword>
<feature type="transmembrane region" description="Helical" evidence="2">
    <location>
        <begin position="65"/>
        <end position="83"/>
    </location>
</feature>
<feature type="transmembrane region" description="Helical" evidence="2">
    <location>
        <begin position="34"/>
        <end position="59"/>
    </location>
</feature>
<evidence type="ECO:0000313" key="4">
    <source>
        <dbReference type="Proteomes" id="UP000698222"/>
    </source>
</evidence>
<dbReference type="RefSeq" id="WP_245348860.1">
    <property type="nucleotide sequence ID" value="NZ_BAAAJV010000024.1"/>
</dbReference>
<gene>
    <name evidence="3" type="ORF">JOF44_001066</name>
</gene>
<feature type="region of interest" description="Disordered" evidence="1">
    <location>
        <begin position="1"/>
        <end position="25"/>
    </location>
</feature>
<evidence type="ECO:0000313" key="3">
    <source>
        <dbReference type="EMBL" id="MBP2408163.1"/>
    </source>
</evidence>
<keyword evidence="2" id="KW-0812">Transmembrane</keyword>
<sequence length="149" mass="14895">MPTDTHSAGSTASGDAGSGPGGAPAPGPRIRPTVAALLGVETLLLAATATYCFVMVTAGGLNGRFGIGLGVFLLIFAAGTALAARSILVAGRFGLGYGITWQLFQALVGASLLRTGLYWPGGLALSLAIVLFVLLLNLVRSTPLPGGDD</sequence>